<dbReference type="KEGG" id="sva:SVA_2060"/>
<sequence length="336" mass="37661">MNILITGAAGFIGSTLALRLLARGDTVYGIDNLNDYYEVSLKEARLARCQAQKGFTFEKLDIVDRDGMRRLFAENRFDAVMHLAAQAGVRYSIENPHAYIDANVVGFGNILEGSRHSKVGHLVFASSSSVYGANTKLPFSEHDNVDHPVSLYAATKKANELMAHTYAHLYGLPVTGLRFFTVYGPWGRPDMALFKFTRGILEGKPIPVFNRGQMIRDFTYVDDIVEGVIRVIDQPARPNPQWTGKSPDPATSYAPYKVYNIGNNNPVELMRYIRVLEDCLGRKAEMDLLPMQDGDVPATYANTEALETAVGFRPATPVEVGIRRFVDWYKEYYRVS</sequence>
<dbReference type="OrthoDB" id="9803010at2"/>
<dbReference type="InterPro" id="IPR036291">
    <property type="entry name" value="NAD(P)-bd_dom_sf"/>
</dbReference>
<keyword evidence="1" id="KW-0520">NAD</keyword>
<dbReference type="PRINTS" id="PR01713">
    <property type="entry name" value="NUCEPIMERASE"/>
</dbReference>
<feature type="domain" description="NAD-dependent epimerase/dehydratase" evidence="2">
    <location>
        <begin position="3"/>
        <end position="238"/>
    </location>
</feature>
<evidence type="ECO:0000313" key="4">
    <source>
        <dbReference type="Proteomes" id="UP000218899"/>
    </source>
</evidence>
<keyword evidence="4" id="KW-1185">Reference proteome</keyword>
<evidence type="ECO:0000259" key="2">
    <source>
        <dbReference type="Pfam" id="PF01370"/>
    </source>
</evidence>
<dbReference type="CDD" id="cd05253">
    <property type="entry name" value="UDP_GE_SDE_e"/>
    <property type="match status" value="1"/>
</dbReference>
<dbReference type="InterPro" id="IPR001509">
    <property type="entry name" value="Epimerase_deHydtase"/>
</dbReference>
<dbReference type="PANTHER" id="PTHR43574">
    <property type="entry name" value="EPIMERASE-RELATED"/>
    <property type="match status" value="1"/>
</dbReference>
<proteinExistence type="predicted"/>
<accession>A0A1B4V7L8</accession>
<dbReference type="AlphaFoldDB" id="A0A1B4V7L8"/>
<reference evidence="3 4" key="1">
    <citation type="submission" date="2015-08" db="EMBL/GenBank/DDBJ databases">
        <title>Complete genome sequence of Sulfurifustis variabilis.</title>
        <authorList>
            <person name="Miura A."/>
            <person name="Kojima H."/>
            <person name="Fukui M."/>
        </authorList>
    </citation>
    <scope>NUCLEOTIDE SEQUENCE [LARGE SCALE GENOMIC DNA]</scope>
    <source>
        <strain evidence="4">skN76</strain>
    </source>
</reference>
<dbReference type="SUPFAM" id="SSF51735">
    <property type="entry name" value="NAD(P)-binding Rossmann-fold domains"/>
    <property type="match status" value="1"/>
</dbReference>
<dbReference type="RefSeq" id="WP_096461099.1">
    <property type="nucleotide sequence ID" value="NZ_AP014936.1"/>
</dbReference>
<dbReference type="Pfam" id="PF01370">
    <property type="entry name" value="Epimerase"/>
    <property type="match status" value="1"/>
</dbReference>
<organism evidence="3 4">
    <name type="scientific">Sulfurifustis variabilis</name>
    <dbReference type="NCBI Taxonomy" id="1675686"/>
    <lineage>
        <taxon>Bacteria</taxon>
        <taxon>Pseudomonadati</taxon>
        <taxon>Pseudomonadota</taxon>
        <taxon>Gammaproteobacteria</taxon>
        <taxon>Acidiferrobacterales</taxon>
        <taxon>Acidiferrobacteraceae</taxon>
        <taxon>Sulfurifustis</taxon>
    </lineage>
</organism>
<dbReference type="EMBL" id="AP014936">
    <property type="protein sequence ID" value="BAU48612.1"/>
    <property type="molecule type" value="Genomic_DNA"/>
</dbReference>
<dbReference type="Gene3D" id="3.40.50.720">
    <property type="entry name" value="NAD(P)-binding Rossmann-like Domain"/>
    <property type="match status" value="1"/>
</dbReference>
<evidence type="ECO:0000313" key="3">
    <source>
        <dbReference type="EMBL" id="BAU48612.1"/>
    </source>
</evidence>
<protein>
    <submittedName>
        <fullName evidence="3">NAD dependent epimerase/dehydratase</fullName>
    </submittedName>
</protein>
<gene>
    <name evidence="3" type="ORF">SVA_2060</name>
</gene>
<dbReference type="Proteomes" id="UP000218899">
    <property type="component" value="Chromosome"/>
</dbReference>
<evidence type="ECO:0000256" key="1">
    <source>
        <dbReference type="ARBA" id="ARBA00023027"/>
    </source>
</evidence>
<name>A0A1B4V7L8_9GAMM</name>